<gene>
    <name evidence="2" type="ORF">K0B96_14875</name>
</gene>
<keyword evidence="3" id="KW-1185">Reference proteome</keyword>
<dbReference type="PANTHER" id="PTHR22946:SF8">
    <property type="entry name" value="ACETYL XYLAN ESTERASE DOMAIN-CONTAINING PROTEIN"/>
    <property type="match status" value="1"/>
</dbReference>
<dbReference type="InterPro" id="IPR050261">
    <property type="entry name" value="FrsA_esterase"/>
</dbReference>
<dbReference type="InterPro" id="IPR029058">
    <property type="entry name" value="AB_hydrolase_fold"/>
</dbReference>
<name>A0A8F9XKU9_9BACT</name>
<keyword evidence="1" id="KW-0732">Signal</keyword>
<sequence length="703" mass="75466">MFSASPPLCFLLGFALTLTSAASAQLPTSAPMRPLVDLHTGYFPFHAENTTSPAAWSARRAAIRERVLLAAGLFPLPTKTPLHAVVHGRIERDDYTIDRVFFESFPGHYVTGNLYLPKSLPAGATMPGILSPHGHWPDGRFMDFGANSSAVKEQLATGAERFESGARAFLQARCVQLARMGCAVFIYDMLGYADSLQVAAHRDHRRDELCGDEPGTFGLLSPMADLRLESNFGWQTWNSIRALDFLLTVPGVDPSRLSCTGESGGGTQTLMLAAIDDRLATAFPAVMVSTAMQGGCLCENAAYLRLDQGNVDLAAAFAPKPMGLTAANDWTKELATKGFPDLQRLWTQLGHPENLTATFNTHWPHNYNQVSRATMYGFMSEHFHLGYSLPVLERDFVVSSPAELTVWNADHPKPSGQHVGGAHEEAVLKYWSEDADRQLAGRDDLVRRAWEIMIDNPAPDATDARFLSLSSPQPVAAGETRGEIKSAQTGATIPCAIFAPTNATPNGTIVLWLTDTNPAADAASATSAIAQLRAAGSVVVQPTLYLQGAAHQPLLPPADGDPERRGWESAACYTFGYNPTLLAQRVHDVATVVAWLKAEPKFSAAQLIVVGSSGAGPTAATAVALLPDQIARAVFALEGFRFAHVRDMVDPMFVPGAVKYGDVPALLRLGAAARPIVFDDAAHPTDDATLARAVLTAIAAPRH</sequence>
<dbReference type="AlphaFoldDB" id="A0A8F9XKU9"/>
<evidence type="ECO:0000313" key="2">
    <source>
        <dbReference type="EMBL" id="QYM78566.1"/>
    </source>
</evidence>
<dbReference type="Proteomes" id="UP000825051">
    <property type="component" value="Chromosome"/>
</dbReference>
<dbReference type="RefSeq" id="WP_220161670.1">
    <property type="nucleotide sequence ID" value="NZ_CP080507.1"/>
</dbReference>
<evidence type="ECO:0000256" key="1">
    <source>
        <dbReference type="SAM" id="SignalP"/>
    </source>
</evidence>
<feature type="chain" id="PRO_5034569380" description="Acetyl xylan esterase AXE1" evidence="1">
    <location>
        <begin position="25"/>
        <end position="703"/>
    </location>
</feature>
<dbReference type="Gene3D" id="3.40.50.1820">
    <property type="entry name" value="alpha/beta hydrolase"/>
    <property type="match status" value="2"/>
</dbReference>
<accession>A0A8F9XKU9</accession>
<protein>
    <recommendedName>
        <fullName evidence="4">Acetyl xylan esterase AXE1</fullName>
    </recommendedName>
</protein>
<evidence type="ECO:0008006" key="4">
    <source>
        <dbReference type="Google" id="ProtNLM"/>
    </source>
</evidence>
<dbReference type="EMBL" id="CP080507">
    <property type="protein sequence ID" value="QYM78566.1"/>
    <property type="molecule type" value="Genomic_DNA"/>
</dbReference>
<feature type="signal peptide" evidence="1">
    <location>
        <begin position="1"/>
        <end position="24"/>
    </location>
</feature>
<reference evidence="2" key="1">
    <citation type="submission" date="2021-08" db="EMBL/GenBank/DDBJ databases">
        <title>Genome of a novel bacterium of the phylum Verrucomicrobia, Oleiharenicola sp. KSB-15.</title>
        <authorList>
            <person name="Chung J.-H."/>
            <person name="Ahn J.-H."/>
            <person name="Yoon Y."/>
            <person name="Kim D.-Y."/>
            <person name="An S.-H."/>
            <person name="Park I."/>
            <person name="Yeon J."/>
        </authorList>
    </citation>
    <scope>NUCLEOTIDE SEQUENCE</scope>
    <source>
        <strain evidence="2">KSB-15</strain>
    </source>
</reference>
<dbReference type="KEGG" id="ole:K0B96_14875"/>
<proteinExistence type="predicted"/>
<dbReference type="SUPFAM" id="SSF53474">
    <property type="entry name" value="alpha/beta-Hydrolases"/>
    <property type="match status" value="2"/>
</dbReference>
<organism evidence="2 3">
    <name type="scientific">Horticoccus luteus</name>
    <dbReference type="NCBI Taxonomy" id="2862869"/>
    <lineage>
        <taxon>Bacteria</taxon>
        <taxon>Pseudomonadati</taxon>
        <taxon>Verrucomicrobiota</taxon>
        <taxon>Opitutia</taxon>
        <taxon>Opitutales</taxon>
        <taxon>Opitutaceae</taxon>
        <taxon>Horticoccus</taxon>
    </lineage>
</organism>
<evidence type="ECO:0000313" key="3">
    <source>
        <dbReference type="Proteomes" id="UP000825051"/>
    </source>
</evidence>
<dbReference type="PANTHER" id="PTHR22946">
    <property type="entry name" value="DIENELACTONE HYDROLASE DOMAIN-CONTAINING PROTEIN-RELATED"/>
    <property type="match status" value="1"/>
</dbReference>